<comment type="caution">
    <text evidence="1">The sequence shown here is derived from an EMBL/GenBank/DDBJ whole genome shotgun (WGS) entry which is preliminary data.</text>
</comment>
<proteinExistence type="predicted"/>
<gene>
    <name evidence="1" type="ORF">PG996_002887</name>
</gene>
<keyword evidence="2" id="KW-1185">Reference proteome</keyword>
<evidence type="ECO:0000313" key="2">
    <source>
        <dbReference type="Proteomes" id="UP001446871"/>
    </source>
</evidence>
<reference evidence="1 2" key="1">
    <citation type="submission" date="2023-01" db="EMBL/GenBank/DDBJ databases">
        <title>Analysis of 21 Apiospora genomes using comparative genomics revels a genus with tremendous synthesis potential of carbohydrate active enzymes and secondary metabolites.</title>
        <authorList>
            <person name="Sorensen T."/>
        </authorList>
    </citation>
    <scope>NUCLEOTIDE SEQUENCE [LARGE SCALE GENOMIC DNA]</scope>
    <source>
        <strain evidence="1 2">CBS 83171</strain>
    </source>
</reference>
<evidence type="ECO:0000313" key="1">
    <source>
        <dbReference type="EMBL" id="KAK8084106.1"/>
    </source>
</evidence>
<dbReference type="Proteomes" id="UP001446871">
    <property type="component" value="Unassembled WGS sequence"/>
</dbReference>
<sequence length="265" mass="29431">MQLQRFNVIFETGPPVEIANGWPSSSELSRLLNQSSWASHLWRLSISWVFRESLVDVMMALITTAAHLKWLTFRHCYGNGDVNAFFALLADAPQLPALARLKLDGGKQVSPTIVPRLIARFQPTLESLWIQSVTVAEGGHIGDVLRQIAATSDWPALKCITVKTCAHVFFCPRLLFRHHQHGTEPSDSDEDGFEVTLGASRRKGRVNGVRYRGDGDGDGMRLTLSALGESAYTLRPLRGAEPDTPNMHGYSISGTRPWRVVQDLL</sequence>
<dbReference type="EMBL" id="JAQQWM010000001">
    <property type="protein sequence ID" value="KAK8084106.1"/>
    <property type="molecule type" value="Genomic_DNA"/>
</dbReference>
<accession>A0ABR1WKT6</accession>
<name>A0ABR1WKT6_9PEZI</name>
<evidence type="ECO:0008006" key="3">
    <source>
        <dbReference type="Google" id="ProtNLM"/>
    </source>
</evidence>
<organism evidence="1 2">
    <name type="scientific">Apiospora saccharicola</name>
    <dbReference type="NCBI Taxonomy" id="335842"/>
    <lineage>
        <taxon>Eukaryota</taxon>
        <taxon>Fungi</taxon>
        <taxon>Dikarya</taxon>
        <taxon>Ascomycota</taxon>
        <taxon>Pezizomycotina</taxon>
        <taxon>Sordariomycetes</taxon>
        <taxon>Xylariomycetidae</taxon>
        <taxon>Amphisphaeriales</taxon>
        <taxon>Apiosporaceae</taxon>
        <taxon>Apiospora</taxon>
    </lineage>
</organism>
<protein>
    <recommendedName>
        <fullName evidence="3">F-box domain-containing protein</fullName>
    </recommendedName>
</protein>
<dbReference type="SUPFAM" id="SSF52047">
    <property type="entry name" value="RNI-like"/>
    <property type="match status" value="1"/>
</dbReference>